<name>A0A2U1FQE3_9PSEU</name>
<protein>
    <submittedName>
        <fullName evidence="1">Uncharacterized protein (TIGR03085 family)</fullName>
    </submittedName>
</protein>
<dbReference type="RefSeq" id="WP_116706262.1">
    <property type="nucleotide sequence ID" value="NZ_QEKW01000001.1"/>
</dbReference>
<reference evidence="1 2" key="1">
    <citation type="submission" date="2018-04" db="EMBL/GenBank/DDBJ databases">
        <title>Genomic Encyclopedia of Type Strains, Phase IV (KMG-IV): sequencing the most valuable type-strain genomes for metagenomic binning, comparative biology and taxonomic classification.</title>
        <authorList>
            <person name="Goeker M."/>
        </authorList>
    </citation>
    <scope>NUCLEOTIDE SEQUENCE [LARGE SCALE GENOMIC DNA]</scope>
    <source>
        <strain evidence="1 2">DSM 45771</strain>
    </source>
</reference>
<keyword evidence="2" id="KW-1185">Reference proteome</keyword>
<evidence type="ECO:0000313" key="1">
    <source>
        <dbReference type="EMBL" id="PVZ14401.1"/>
    </source>
</evidence>
<dbReference type="Proteomes" id="UP000245639">
    <property type="component" value="Unassembled WGS sequence"/>
</dbReference>
<dbReference type="SUPFAM" id="SSF109854">
    <property type="entry name" value="DinB/YfiT-like putative metalloenzymes"/>
    <property type="match status" value="1"/>
</dbReference>
<evidence type="ECO:0000313" key="2">
    <source>
        <dbReference type="Proteomes" id="UP000245639"/>
    </source>
</evidence>
<comment type="caution">
    <text evidence="1">The sequence shown here is derived from an EMBL/GenBank/DDBJ whole genome shotgun (WGS) entry which is preliminary data.</text>
</comment>
<organism evidence="1 2">
    <name type="scientific">Actinomycetospora cinnamomea</name>
    <dbReference type="NCBI Taxonomy" id="663609"/>
    <lineage>
        <taxon>Bacteria</taxon>
        <taxon>Bacillati</taxon>
        <taxon>Actinomycetota</taxon>
        <taxon>Actinomycetes</taxon>
        <taxon>Pseudonocardiales</taxon>
        <taxon>Pseudonocardiaceae</taxon>
        <taxon>Actinomycetospora</taxon>
    </lineage>
</organism>
<proteinExistence type="predicted"/>
<accession>A0A2U1FQE3</accession>
<dbReference type="InterPro" id="IPR017517">
    <property type="entry name" value="Maleyloyr_isom"/>
</dbReference>
<dbReference type="NCBIfam" id="TIGR03083">
    <property type="entry name" value="maleylpyruvate isomerase family mycothiol-dependent enzyme"/>
    <property type="match status" value="1"/>
</dbReference>
<dbReference type="AlphaFoldDB" id="A0A2U1FQE3"/>
<dbReference type="EMBL" id="QEKW01000001">
    <property type="protein sequence ID" value="PVZ14401.1"/>
    <property type="molecule type" value="Genomic_DNA"/>
</dbReference>
<dbReference type="InterPro" id="IPR017519">
    <property type="entry name" value="CHP03085"/>
</dbReference>
<dbReference type="InterPro" id="IPR034660">
    <property type="entry name" value="DinB/YfiT-like"/>
</dbReference>
<dbReference type="NCBIfam" id="TIGR03085">
    <property type="entry name" value="TIGR03085 family metal-binding protein"/>
    <property type="match status" value="1"/>
</dbReference>
<dbReference type="OrthoDB" id="3268903at2"/>
<gene>
    <name evidence="1" type="ORF">C8D89_101265</name>
</gene>
<sequence>MSAAQIADAERRDLADLFLRLGPDEPTLCGDWSTRDLLAHLITRERRLDAAPGILIPPLAGWTQRVQDQVAQGEFGELVATLRSGPPFWSPMALPPLRAVDVQEYFIHHEDVRRAQPGWSPRPADEARDRVLWRMAGLLGRLTYRSSPVAVTLRRPDGTEQSVRSGPRTVILTGEPGELLLHAAGRDECVVHPEGEPADVAAVMALDRGL</sequence>